<dbReference type="RefSeq" id="WP_345226851.1">
    <property type="nucleotide sequence ID" value="NZ_BAABHA010000015.1"/>
</dbReference>
<protein>
    <submittedName>
        <fullName evidence="1">Uncharacterized protein</fullName>
    </submittedName>
</protein>
<reference evidence="2" key="1">
    <citation type="journal article" date="2019" name="Int. J. Syst. Evol. Microbiol.">
        <title>The Global Catalogue of Microorganisms (GCM) 10K type strain sequencing project: providing services to taxonomists for standard genome sequencing and annotation.</title>
        <authorList>
            <consortium name="The Broad Institute Genomics Platform"/>
            <consortium name="The Broad Institute Genome Sequencing Center for Infectious Disease"/>
            <person name="Wu L."/>
            <person name="Ma J."/>
        </authorList>
    </citation>
    <scope>NUCLEOTIDE SEQUENCE [LARGE SCALE GENOMIC DNA]</scope>
    <source>
        <strain evidence="2">JCM 17924</strain>
    </source>
</reference>
<organism evidence="1 2">
    <name type="scientific">Hymenobacter koreensis</name>
    <dbReference type="NCBI Taxonomy" id="1084523"/>
    <lineage>
        <taxon>Bacteria</taxon>
        <taxon>Pseudomonadati</taxon>
        <taxon>Bacteroidota</taxon>
        <taxon>Cytophagia</taxon>
        <taxon>Cytophagales</taxon>
        <taxon>Hymenobacteraceae</taxon>
        <taxon>Hymenobacter</taxon>
    </lineage>
</organism>
<comment type="caution">
    <text evidence="1">The sequence shown here is derived from an EMBL/GenBank/DDBJ whole genome shotgun (WGS) entry which is preliminary data.</text>
</comment>
<proteinExistence type="predicted"/>
<evidence type="ECO:0000313" key="2">
    <source>
        <dbReference type="Proteomes" id="UP001500454"/>
    </source>
</evidence>
<evidence type="ECO:0000313" key="1">
    <source>
        <dbReference type="EMBL" id="GAA4390007.1"/>
    </source>
</evidence>
<dbReference type="EMBL" id="BAABHA010000015">
    <property type="protein sequence ID" value="GAA4390007.1"/>
    <property type="molecule type" value="Genomic_DNA"/>
</dbReference>
<sequence>MSNRQGLEWILANDSSATITVSADHPVVAYNILILSAEQRARLVVVPPGEGTYFLAFYRCWPYPSYEGRGWEVHAEYSNGVKILSVMKR</sequence>
<keyword evidence="2" id="KW-1185">Reference proteome</keyword>
<name>A0ABP8JFM7_9BACT</name>
<gene>
    <name evidence="1" type="ORF">GCM10023186_37770</name>
</gene>
<accession>A0ABP8JFM7</accession>
<dbReference type="Proteomes" id="UP001500454">
    <property type="component" value="Unassembled WGS sequence"/>
</dbReference>